<evidence type="ECO:0000313" key="3">
    <source>
        <dbReference type="EMBL" id="KAF1957355.1"/>
    </source>
</evidence>
<dbReference type="PANTHER" id="PTHR35186:SF4">
    <property type="entry name" value="PRION-INHIBITION AND PROPAGATION HELO DOMAIN-CONTAINING PROTEIN"/>
    <property type="match status" value="1"/>
</dbReference>
<dbReference type="PANTHER" id="PTHR35186">
    <property type="entry name" value="ANK_REP_REGION DOMAIN-CONTAINING PROTEIN"/>
    <property type="match status" value="1"/>
</dbReference>
<reference evidence="3" key="1">
    <citation type="journal article" date="2020" name="Stud. Mycol.">
        <title>101 Dothideomycetes genomes: a test case for predicting lifestyles and emergence of pathogens.</title>
        <authorList>
            <person name="Haridas S."/>
            <person name="Albert R."/>
            <person name="Binder M."/>
            <person name="Bloem J."/>
            <person name="Labutti K."/>
            <person name="Salamov A."/>
            <person name="Andreopoulos B."/>
            <person name="Baker S."/>
            <person name="Barry K."/>
            <person name="Bills G."/>
            <person name="Bluhm B."/>
            <person name="Cannon C."/>
            <person name="Castanera R."/>
            <person name="Culley D."/>
            <person name="Daum C."/>
            <person name="Ezra D."/>
            <person name="Gonzalez J."/>
            <person name="Henrissat B."/>
            <person name="Kuo A."/>
            <person name="Liang C."/>
            <person name="Lipzen A."/>
            <person name="Lutzoni F."/>
            <person name="Magnuson J."/>
            <person name="Mondo S."/>
            <person name="Nolan M."/>
            <person name="Ohm R."/>
            <person name="Pangilinan J."/>
            <person name="Park H.-J."/>
            <person name="Ramirez L."/>
            <person name="Alfaro M."/>
            <person name="Sun H."/>
            <person name="Tritt A."/>
            <person name="Yoshinaga Y."/>
            <person name="Zwiers L.-H."/>
            <person name="Turgeon B."/>
            <person name="Goodwin S."/>
            <person name="Spatafora J."/>
            <person name="Crous P."/>
            <person name="Grigoriev I."/>
        </authorList>
    </citation>
    <scope>NUCLEOTIDE SEQUENCE</scope>
    <source>
        <strain evidence="3">CBS 675.92</strain>
    </source>
</reference>
<dbReference type="AlphaFoldDB" id="A0A6A5TXH9"/>
<dbReference type="Proteomes" id="UP000800035">
    <property type="component" value="Unassembled WGS sequence"/>
</dbReference>
<organism evidence="3 4">
    <name type="scientific">Byssothecium circinans</name>
    <dbReference type="NCBI Taxonomy" id="147558"/>
    <lineage>
        <taxon>Eukaryota</taxon>
        <taxon>Fungi</taxon>
        <taxon>Dikarya</taxon>
        <taxon>Ascomycota</taxon>
        <taxon>Pezizomycotina</taxon>
        <taxon>Dothideomycetes</taxon>
        <taxon>Pleosporomycetidae</taxon>
        <taxon>Pleosporales</taxon>
        <taxon>Massarineae</taxon>
        <taxon>Massarinaceae</taxon>
        <taxon>Byssothecium</taxon>
    </lineage>
</organism>
<name>A0A6A5TXH9_9PLEO</name>
<feature type="chain" id="PRO_5025572166" description="DUF7580 domain-containing protein" evidence="1">
    <location>
        <begin position="25"/>
        <end position="489"/>
    </location>
</feature>
<sequence>MASGIELAGVVLATLPLFVEIGKAYSKSARTVLNVTQNKRRDAELIKVYRDFYWYVTEINENIERIFFSGTSGPRPSALDIVEWHNCADIEEQLERFFISETAYNKYLQATEQIATLLTQLISDHSVGLTRKDADESAMYERLLKFANYRDSNKTKSDLIERFKFFKEKKRRHERLAELDKWNGRLRDLVKDSQSARFQIGIAPKVFLKSSLYPAIRKMKASTVQFGILASKIYTVLERCGGCCPGRHEARFCLNMHASERVLKNAEAEFEFLVSSPSVWREGTVGIKATNGPTTRRGAQVLEICEMLSSCIKGLRMLLLIEDCNGHHLLRRLQPTPNPHAVLESEPPASLIDLLGCTKMGPRERRELALISAYSLILLHDTHWLQSRWTKSNFSFFYKAKEEPDFLRPFISTRFEPPVTLNDRALAVFHRNPLIFDLGVLLIEILNERPIEHWRTVGEKVTVSDSPATASAVDLIVAQRVAAKMDPSP</sequence>
<dbReference type="Pfam" id="PF24476">
    <property type="entry name" value="DUF7580"/>
    <property type="match status" value="1"/>
</dbReference>
<feature type="domain" description="DUF7580" evidence="2">
    <location>
        <begin position="235"/>
        <end position="453"/>
    </location>
</feature>
<proteinExistence type="predicted"/>
<gene>
    <name evidence="3" type="ORF">CC80DRAFT_491484</name>
</gene>
<accession>A0A6A5TXH9</accession>
<feature type="signal peptide" evidence="1">
    <location>
        <begin position="1"/>
        <end position="24"/>
    </location>
</feature>
<evidence type="ECO:0000259" key="2">
    <source>
        <dbReference type="Pfam" id="PF24476"/>
    </source>
</evidence>
<dbReference type="OrthoDB" id="3565018at2759"/>
<evidence type="ECO:0000313" key="4">
    <source>
        <dbReference type="Proteomes" id="UP000800035"/>
    </source>
</evidence>
<protein>
    <recommendedName>
        <fullName evidence="2">DUF7580 domain-containing protein</fullName>
    </recommendedName>
</protein>
<keyword evidence="4" id="KW-1185">Reference proteome</keyword>
<evidence type="ECO:0000256" key="1">
    <source>
        <dbReference type="SAM" id="SignalP"/>
    </source>
</evidence>
<dbReference type="InterPro" id="IPR056002">
    <property type="entry name" value="DUF7580"/>
</dbReference>
<keyword evidence="1" id="KW-0732">Signal</keyword>
<dbReference type="EMBL" id="ML976989">
    <property type="protein sequence ID" value="KAF1957355.1"/>
    <property type="molecule type" value="Genomic_DNA"/>
</dbReference>